<dbReference type="AlphaFoldDB" id="A0A4U3F1I1"/>
<organism evidence="2 3">
    <name type="scientific">Erwinia persicina</name>
    <dbReference type="NCBI Taxonomy" id="55211"/>
    <lineage>
        <taxon>Bacteria</taxon>
        <taxon>Pseudomonadati</taxon>
        <taxon>Pseudomonadota</taxon>
        <taxon>Gammaproteobacteria</taxon>
        <taxon>Enterobacterales</taxon>
        <taxon>Erwiniaceae</taxon>
        <taxon>Erwinia</taxon>
    </lineage>
</organism>
<reference evidence="1 4" key="2">
    <citation type="journal article" date="2020" name="FEMS Microbiol. Ecol.">
        <title>Temporal dynamics of bacterial communities during seed development and maturation.</title>
        <authorList>
            <person name="Chesneau G."/>
            <person name="Torres-Cortes G."/>
            <person name="Briand M."/>
            <person name="Darrasse A."/>
            <person name="Preveaux A."/>
            <person name="Marais C."/>
            <person name="Jacques M.A."/>
            <person name="Shade A."/>
            <person name="Barret M."/>
        </authorList>
    </citation>
    <scope>NUCLEOTIDE SEQUENCE [LARGE SCALE GENOMIC DNA]</scope>
    <source>
        <strain evidence="1 4">CFBP13732</strain>
    </source>
</reference>
<proteinExistence type="predicted"/>
<dbReference type="EMBL" id="JACYNN010000015">
    <property type="protein sequence ID" value="MBD8108162.1"/>
    <property type="molecule type" value="Genomic_DNA"/>
</dbReference>
<comment type="caution">
    <text evidence="2">The sequence shown here is derived from an EMBL/GenBank/DDBJ whole genome shotgun (WGS) entry which is preliminary data.</text>
</comment>
<evidence type="ECO:0000313" key="4">
    <source>
        <dbReference type="Proteomes" id="UP000661012"/>
    </source>
</evidence>
<name>A0A4U3F1I1_9GAMM</name>
<accession>A0A4U3F1I1</accession>
<dbReference type="RefSeq" id="WP_137269738.1">
    <property type="nucleotide sequence ID" value="NZ_CP101614.1"/>
</dbReference>
<protein>
    <submittedName>
        <fullName evidence="2">Uncharacterized protein</fullName>
    </submittedName>
</protein>
<evidence type="ECO:0000313" key="3">
    <source>
        <dbReference type="Proteomes" id="UP000306393"/>
    </source>
</evidence>
<gene>
    <name evidence="2" type="ORF">EpCFBP13511_17870</name>
    <name evidence="1" type="ORF">IFT93_17365</name>
</gene>
<evidence type="ECO:0000313" key="2">
    <source>
        <dbReference type="EMBL" id="TKJ86710.1"/>
    </source>
</evidence>
<reference evidence="2 3" key="1">
    <citation type="journal article" date="2019" name="Sci. Rep.">
        <title>Differences in resource use lead to coexistence of seed-transmitted microbial populations.</title>
        <authorList>
            <person name="Torres-Cortes G."/>
            <person name="Garcia B.J."/>
            <person name="Compant S."/>
            <person name="Rezki S."/>
            <person name="Jones P."/>
            <person name="Preveaux A."/>
            <person name="Briand M."/>
            <person name="Roulet A."/>
            <person name="Bouchez O."/>
            <person name="Jacobson D."/>
            <person name="Barret M."/>
        </authorList>
    </citation>
    <scope>NUCLEOTIDE SEQUENCE [LARGE SCALE GENOMIC DNA]</scope>
    <source>
        <strain evidence="2 3">CFBP13511</strain>
    </source>
</reference>
<dbReference type="Proteomes" id="UP000306393">
    <property type="component" value="Unassembled WGS sequence"/>
</dbReference>
<dbReference type="Proteomes" id="UP000661012">
    <property type="component" value="Unassembled WGS sequence"/>
</dbReference>
<keyword evidence="4" id="KW-1185">Reference proteome</keyword>
<evidence type="ECO:0000313" key="1">
    <source>
        <dbReference type="EMBL" id="MBD8108162.1"/>
    </source>
</evidence>
<dbReference type="EMBL" id="QGAC01000018">
    <property type="protein sequence ID" value="TKJ86710.1"/>
    <property type="molecule type" value="Genomic_DNA"/>
</dbReference>
<sequence length="108" mass="12762">MTLLPTFTYEKISKKLHKNHIQDRVRMYGFNECARIMTFLNYVCDDEMLDTTSLRYIYGKVSECLSNHAADTGRYGYNVSQCYFKDLISLRDELEFVISVSYKSRLDE</sequence>